<dbReference type="GeneID" id="36518003"/>
<sequence>MHTPQPWLGSTFVYILGRRTLPGYSELETWERHQKVCLRVILFQAMEALFLPLPFTQQVRPEKSSIVFDNGLNRWKPSAMGDCMIMDNIDIMSSVCSRNGAHLDTVNIASGYMVARCNAPATSINNIRASILGALVRIEHQVLPLDSHFVYVEGGNLTIVPQFAQQLENLGRFCNVAIVVTRNGFDHDLHIYGDSDAAIYARYRAKVLLEHIYGQCIAPLDVPYSMQPLLCGPRKVHLLHIFSQTGVNVYTVPQLLELQGTIEPINRSLDEIFLVGDAIQVQIAKKLVANIFERTDTIFKDVHVSRAALECLVMHFRSEVEEIMTDLATFIQLPLLTAEVPIVRVLGTNRSSIECSIQRLMVLCCKVYTARLDLHDGKALAKASITEKDVLGAAEHGATILSFHNSSFLMSGTSDHVKATMRAIQALPQVTNFKQQPVFDLELGNELKDFIAGKKMGKISRIVSQTGSYIWFSPLHDYNFHVHVTAKTLSSCVEALKLLEEELPAEKWLYVPEPYHKQVIGSGGTRIQSLMRKYNVYIKFSSSGDKIPNAFGQAQIDNVLIRCPAKNKAMLASAAEELLETVDQYAREHQSILIRVPRNHRRLLLSEATNAMRDIEIGNNTLINLPLEESRNTELVPVTGMGNSAQNTVEALKQFVPIDYEFRVAMGRKFDQAVGVGSDFAAKVVAPLCIAFNAQIQAFERVQMQNDSCIYSQIVVSISRKNEEALPKIADIITAYLRDNGLDIIDKGPLHTDPVVESKPVKTLTSQSTSSNPSLLGDVSMETYDSPVKNPGKPQGDIFTSFFHGGMLPAAPKWGTPRPKTRINR</sequence>
<keyword evidence="4" id="KW-1185">Reference proteome</keyword>
<feature type="domain" description="K Homology" evidence="2">
    <location>
        <begin position="503"/>
        <end position="580"/>
    </location>
</feature>
<proteinExistence type="predicted"/>
<dbReference type="InterPro" id="IPR056553">
    <property type="entry name" value="KH_Mug60-KHD4"/>
</dbReference>
<dbReference type="Pfam" id="PF00013">
    <property type="entry name" value="KH_1"/>
    <property type="match status" value="1"/>
</dbReference>
<name>A0A2T0FNT1_9ASCO</name>
<keyword evidence="1" id="KW-0694">RNA-binding</keyword>
<dbReference type="SUPFAM" id="SSF54791">
    <property type="entry name" value="Eukaryotic type KH-domain (KH-domain type I)"/>
    <property type="match status" value="2"/>
</dbReference>
<dbReference type="AlphaFoldDB" id="A0A2T0FNT1"/>
<dbReference type="Pfam" id="PF24563">
    <property type="entry name" value="KH_Mug60-KHD4"/>
    <property type="match status" value="1"/>
</dbReference>
<dbReference type="STRING" id="45607.A0A2T0FNT1"/>
<dbReference type="Proteomes" id="UP000238350">
    <property type="component" value="Unassembled WGS sequence"/>
</dbReference>
<accession>A0A2T0FNT1</accession>
<protein>
    <recommendedName>
        <fullName evidence="2">K Homology domain-containing protein</fullName>
    </recommendedName>
</protein>
<dbReference type="InterPro" id="IPR004087">
    <property type="entry name" value="KH_dom"/>
</dbReference>
<dbReference type="RefSeq" id="XP_024666580.1">
    <property type="nucleotide sequence ID" value="XM_024810812.1"/>
</dbReference>
<comment type="caution">
    <text evidence="3">The sequence shown here is derived from an EMBL/GenBank/DDBJ whole genome shotgun (WGS) entry which is preliminary data.</text>
</comment>
<dbReference type="EMBL" id="NDIQ01000022">
    <property type="protein sequence ID" value="PRT56635.1"/>
    <property type="molecule type" value="Genomic_DNA"/>
</dbReference>
<dbReference type="PROSITE" id="PS50084">
    <property type="entry name" value="KH_TYPE_1"/>
    <property type="match status" value="1"/>
</dbReference>
<evidence type="ECO:0000313" key="3">
    <source>
        <dbReference type="EMBL" id="PRT56635.1"/>
    </source>
</evidence>
<dbReference type="SMART" id="SM00322">
    <property type="entry name" value="KH"/>
    <property type="match status" value="1"/>
</dbReference>
<reference evidence="3 4" key="1">
    <citation type="submission" date="2017-04" db="EMBL/GenBank/DDBJ databases">
        <title>Genome sequencing of [Candida] sorbophila.</title>
        <authorList>
            <person name="Ahn J.O."/>
        </authorList>
    </citation>
    <scope>NUCLEOTIDE SEQUENCE [LARGE SCALE GENOMIC DNA]</scope>
    <source>
        <strain evidence="3 4">DS02</strain>
    </source>
</reference>
<organism evidence="3 4">
    <name type="scientific">Wickerhamiella sorbophila</name>
    <dbReference type="NCBI Taxonomy" id="45607"/>
    <lineage>
        <taxon>Eukaryota</taxon>
        <taxon>Fungi</taxon>
        <taxon>Dikarya</taxon>
        <taxon>Ascomycota</taxon>
        <taxon>Saccharomycotina</taxon>
        <taxon>Dipodascomycetes</taxon>
        <taxon>Dipodascales</taxon>
        <taxon>Trichomonascaceae</taxon>
        <taxon>Wickerhamiella</taxon>
    </lineage>
</organism>
<gene>
    <name evidence="3" type="ORF">B9G98_04255</name>
</gene>
<dbReference type="Gene3D" id="3.30.1370.10">
    <property type="entry name" value="K Homology domain, type 1"/>
    <property type="match status" value="1"/>
</dbReference>
<evidence type="ECO:0000313" key="4">
    <source>
        <dbReference type="Proteomes" id="UP000238350"/>
    </source>
</evidence>
<dbReference type="InterPro" id="IPR004088">
    <property type="entry name" value="KH_dom_type_1"/>
</dbReference>
<dbReference type="OrthoDB" id="271862at2759"/>
<evidence type="ECO:0000259" key="2">
    <source>
        <dbReference type="SMART" id="SM00322"/>
    </source>
</evidence>
<evidence type="ECO:0000256" key="1">
    <source>
        <dbReference type="PROSITE-ProRule" id="PRU00117"/>
    </source>
</evidence>
<dbReference type="InterPro" id="IPR036612">
    <property type="entry name" value="KH_dom_type_1_sf"/>
</dbReference>
<dbReference type="GO" id="GO:0003723">
    <property type="term" value="F:RNA binding"/>
    <property type="evidence" value="ECO:0007669"/>
    <property type="project" value="UniProtKB-UniRule"/>
</dbReference>